<reference evidence="2" key="1">
    <citation type="submission" date="2021-01" db="EMBL/GenBank/DDBJ databases">
        <title>Caligus Genome Assembly.</title>
        <authorList>
            <person name="Gallardo-Escarate C."/>
        </authorList>
    </citation>
    <scope>NUCLEOTIDE SEQUENCE [LARGE SCALE GENOMIC DNA]</scope>
</reference>
<dbReference type="OrthoDB" id="30336at2759"/>
<evidence type="ECO:0000313" key="1">
    <source>
        <dbReference type="EMBL" id="QQP38246.1"/>
    </source>
</evidence>
<gene>
    <name evidence="1" type="ORF">FKW44_018766</name>
</gene>
<name>A0A7T8JXZ0_CALRO</name>
<dbReference type="Proteomes" id="UP000595437">
    <property type="component" value="Chromosome 13"/>
</dbReference>
<dbReference type="AlphaFoldDB" id="A0A7T8JXZ0"/>
<organism evidence="1 2">
    <name type="scientific">Caligus rogercresseyi</name>
    <name type="common">Sea louse</name>
    <dbReference type="NCBI Taxonomy" id="217165"/>
    <lineage>
        <taxon>Eukaryota</taxon>
        <taxon>Metazoa</taxon>
        <taxon>Ecdysozoa</taxon>
        <taxon>Arthropoda</taxon>
        <taxon>Crustacea</taxon>
        <taxon>Multicrustacea</taxon>
        <taxon>Hexanauplia</taxon>
        <taxon>Copepoda</taxon>
        <taxon>Siphonostomatoida</taxon>
        <taxon>Caligidae</taxon>
        <taxon>Caligus</taxon>
    </lineage>
</organism>
<proteinExistence type="predicted"/>
<sequence>MESKSANSAVVGGKVGQAGIPHVESTVVALMDILHAFVSSDPDMIPTIGGLYVGFLLSSNIQVSFASKQALIRILRPKVRRRRVATSPIAARAQLY</sequence>
<protein>
    <submittedName>
        <fullName evidence="1">Protein purity of essencelike</fullName>
    </submittedName>
</protein>
<accession>A0A7T8JXZ0</accession>
<dbReference type="EMBL" id="CP045902">
    <property type="protein sequence ID" value="QQP38246.1"/>
    <property type="molecule type" value="Genomic_DNA"/>
</dbReference>
<evidence type="ECO:0000313" key="2">
    <source>
        <dbReference type="Proteomes" id="UP000595437"/>
    </source>
</evidence>
<keyword evidence="2" id="KW-1185">Reference proteome</keyword>